<dbReference type="EMBL" id="CP048286">
    <property type="protein sequence ID" value="QHW29829.1"/>
    <property type="molecule type" value="Genomic_DNA"/>
</dbReference>
<name>A0A6C0NUD4_9BACL</name>
<proteinExistence type="predicted"/>
<reference evidence="1 2" key="1">
    <citation type="submission" date="2020-02" db="EMBL/GenBank/DDBJ databases">
        <title>Paenibacillus sp. nov., isolated from rhizosphere soil of tomato.</title>
        <authorList>
            <person name="Weon H.-Y."/>
            <person name="Lee S.A."/>
        </authorList>
    </citation>
    <scope>NUCLEOTIDE SEQUENCE [LARGE SCALE GENOMIC DNA]</scope>
    <source>
        <strain evidence="1 2">14171R-81</strain>
    </source>
</reference>
<protein>
    <submittedName>
        <fullName evidence="1">Uncharacterized protein</fullName>
    </submittedName>
</protein>
<gene>
    <name evidence="1" type="ORF">GZH47_02585</name>
</gene>
<keyword evidence="2" id="KW-1185">Reference proteome</keyword>
<dbReference type="Proteomes" id="UP000479114">
    <property type="component" value="Chromosome"/>
</dbReference>
<accession>A0A6C0NUD4</accession>
<sequence>MLVYRYDSSRIEIQETNNGDDIEFHIQVKDTETFLPRVKSVRAFFDEDDVYTDVLFYAYPDQRYSVIVKPQYYTDFILQLMKQHVLLQVEWTAD</sequence>
<evidence type="ECO:0000313" key="2">
    <source>
        <dbReference type="Proteomes" id="UP000479114"/>
    </source>
</evidence>
<dbReference type="KEGG" id="prz:GZH47_02585"/>
<organism evidence="1 2">
    <name type="scientific">Paenibacillus rhizovicinus</name>
    <dbReference type="NCBI Taxonomy" id="2704463"/>
    <lineage>
        <taxon>Bacteria</taxon>
        <taxon>Bacillati</taxon>
        <taxon>Bacillota</taxon>
        <taxon>Bacilli</taxon>
        <taxon>Bacillales</taxon>
        <taxon>Paenibacillaceae</taxon>
        <taxon>Paenibacillus</taxon>
    </lineage>
</organism>
<evidence type="ECO:0000313" key="1">
    <source>
        <dbReference type="EMBL" id="QHW29829.1"/>
    </source>
</evidence>
<dbReference type="AlphaFoldDB" id="A0A6C0NUD4"/>
<dbReference type="RefSeq" id="WP_162638398.1">
    <property type="nucleotide sequence ID" value="NZ_CP048286.1"/>
</dbReference>